<comment type="caution">
    <text evidence="1">The sequence shown here is derived from an EMBL/GenBank/DDBJ whole genome shotgun (WGS) entry which is preliminary data.</text>
</comment>
<proteinExistence type="predicted"/>
<reference evidence="1 2" key="1">
    <citation type="submission" date="2021-06" db="EMBL/GenBank/DDBJ databases">
        <authorList>
            <person name="Kallberg Y."/>
            <person name="Tangrot J."/>
            <person name="Rosling A."/>
        </authorList>
    </citation>
    <scope>NUCLEOTIDE SEQUENCE [LARGE SCALE GENOMIC DNA]</scope>
    <source>
        <strain evidence="1 2">120-4 pot B 10/14</strain>
    </source>
</reference>
<evidence type="ECO:0000313" key="2">
    <source>
        <dbReference type="Proteomes" id="UP000789901"/>
    </source>
</evidence>
<dbReference type="EMBL" id="CAJVQB010155080">
    <property type="protein sequence ID" value="CAG8855985.1"/>
    <property type="molecule type" value="Genomic_DNA"/>
</dbReference>
<feature type="non-terminal residue" evidence="1">
    <location>
        <position position="53"/>
    </location>
</feature>
<feature type="non-terminal residue" evidence="1">
    <location>
        <position position="1"/>
    </location>
</feature>
<keyword evidence="2" id="KW-1185">Reference proteome</keyword>
<accession>A0ABN7XML9</accession>
<protein>
    <submittedName>
        <fullName evidence="1">37442_t:CDS:1</fullName>
    </submittedName>
</protein>
<gene>
    <name evidence="1" type="ORF">GMARGA_LOCUS44806</name>
</gene>
<dbReference type="Proteomes" id="UP000789901">
    <property type="component" value="Unassembled WGS sequence"/>
</dbReference>
<evidence type="ECO:0000313" key="1">
    <source>
        <dbReference type="EMBL" id="CAG8855985.1"/>
    </source>
</evidence>
<organism evidence="1 2">
    <name type="scientific">Gigaspora margarita</name>
    <dbReference type="NCBI Taxonomy" id="4874"/>
    <lineage>
        <taxon>Eukaryota</taxon>
        <taxon>Fungi</taxon>
        <taxon>Fungi incertae sedis</taxon>
        <taxon>Mucoromycota</taxon>
        <taxon>Glomeromycotina</taxon>
        <taxon>Glomeromycetes</taxon>
        <taxon>Diversisporales</taxon>
        <taxon>Gigasporaceae</taxon>
        <taxon>Gigaspora</taxon>
    </lineage>
</organism>
<sequence length="53" mass="6300">PKKKLEYKAVCPKAYIDNLKGSSKKKKQITKAKKSNFYKILQETIRVIRLYIR</sequence>
<name>A0ABN7XML9_GIGMA</name>